<protein>
    <submittedName>
        <fullName evidence="2">HET-domain-containing protein</fullName>
    </submittedName>
</protein>
<name>A0A2J6PPQ3_9HELO</name>
<dbReference type="EMBL" id="KZ613510">
    <property type="protein sequence ID" value="PMD15886.1"/>
    <property type="molecule type" value="Genomic_DNA"/>
</dbReference>
<dbReference type="PANTHER" id="PTHR24148:SF73">
    <property type="entry name" value="HET DOMAIN PROTEIN (AFU_ORTHOLOGUE AFUA_8G01020)"/>
    <property type="match status" value="1"/>
</dbReference>
<dbReference type="InterPro" id="IPR010730">
    <property type="entry name" value="HET"/>
</dbReference>
<dbReference type="Pfam" id="PF26639">
    <property type="entry name" value="Het-6_barrel"/>
    <property type="match status" value="1"/>
</dbReference>
<keyword evidence="3" id="KW-1185">Reference proteome</keyword>
<dbReference type="STRING" id="1745343.A0A2J6PPQ3"/>
<dbReference type="Proteomes" id="UP000235672">
    <property type="component" value="Unassembled WGS sequence"/>
</dbReference>
<dbReference type="OrthoDB" id="2157530at2759"/>
<proteinExistence type="predicted"/>
<gene>
    <name evidence="2" type="ORF">NA56DRAFT_693098</name>
</gene>
<organism evidence="2 3">
    <name type="scientific">Hyaloscypha hepaticicola</name>
    <dbReference type="NCBI Taxonomy" id="2082293"/>
    <lineage>
        <taxon>Eukaryota</taxon>
        <taxon>Fungi</taxon>
        <taxon>Dikarya</taxon>
        <taxon>Ascomycota</taxon>
        <taxon>Pezizomycotina</taxon>
        <taxon>Leotiomycetes</taxon>
        <taxon>Helotiales</taxon>
        <taxon>Hyaloscyphaceae</taxon>
        <taxon>Hyaloscypha</taxon>
    </lineage>
</organism>
<evidence type="ECO:0000313" key="2">
    <source>
        <dbReference type="EMBL" id="PMD15886.1"/>
    </source>
</evidence>
<feature type="domain" description="Heterokaryon incompatibility" evidence="1">
    <location>
        <begin position="48"/>
        <end position="149"/>
    </location>
</feature>
<dbReference type="Pfam" id="PF06985">
    <property type="entry name" value="HET"/>
    <property type="match status" value="1"/>
</dbReference>
<accession>A0A2J6PPQ3</accession>
<reference evidence="2 3" key="1">
    <citation type="submission" date="2016-05" db="EMBL/GenBank/DDBJ databases">
        <title>A degradative enzymes factory behind the ericoid mycorrhizal symbiosis.</title>
        <authorList>
            <consortium name="DOE Joint Genome Institute"/>
            <person name="Martino E."/>
            <person name="Morin E."/>
            <person name="Grelet G."/>
            <person name="Kuo A."/>
            <person name="Kohler A."/>
            <person name="Daghino S."/>
            <person name="Barry K."/>
            <person name="Choi C."/>
            <person name="Cichocki N."/>
            <person name="Clum A."/>
            <person name="Copeland A."/>
            <person name="Hainaut M."/>
            <person name="Haridas S."/>
            <person name="Labutti K."/>
            <person name="Lindquist E."/>
            <person name="Lipzen A."/>
            <person name="Khouja H.-R."/>
            <person name="Murat C."/>
            <person name="Ohm R."/>
            <person name="Olson A."/>
            <person name="Spatafora J."/>
            <person name="Veneault-Fourrey C."/>
            <person name="Henrissat B."/>
            <person name="Grigoriev I."/>
            <person name="Martin F."/>
            <person name="Perotto S."/>
        </authorList>
    </citation>
    <scope>NUCLEOTIDE SEQUENCE [LARGE SCALE GENOMIC DNA]</scope>
    <source>
        <strain evidence="2 3">UAMH 7357</strain>
    </source>
</reference>
<evidence type="ECO:0000313" key="3">
    <source>
        <dbReference type="Proteomes" id="UP000235672"/>
    </source>
</evidence>
<dbReference type="PANTHER" id="PTHR24148">
    <property type="entry name" value="ANKYRIN REPEAT DOMAIN-CONTAINING PROTEIN 39 HOMOLOG-RELATED"/>
    <property type="match status" value="1"/>
</dbReference>
<dbReference type="AlphaFoldDB" id="A0A2J6PPQ3"/>
<evidence type="ECO:0000259" key="1">
    <source>
        <dbReference type="Pfam" id="PF06985"/>
    </source>
</evidence>
<dbReference type="InterPro" id="IPR052895">
    <property type="entry name" value="HetReg/Transcr_Mod"/>
</dbReference>
<sequence length="665" mass="74412">MASPEQRSEDICEALSTSRSLRLLNLARLPEDYAYGLETFEIGQCPPYSTMSYTWGPPLNTKQCEEDYTRDSHRIITLLTSRGKRHLPIGRKLYEGLQKVLPEVQYLWVDAICINQNDTAERSIQVPLMGSIYADANSVLVWLGLDESNVEDFRWIHENFYAALKEYVERRWFRRAWIFQEISLSRNVIVLVGSSRISWDAMADIGTYLERSGHGTLIDAPTEKNLRLGFECNSLGVSREIVLIRSLGFEDWNAYFALIAGSFEPKTGQPWTGDSEIEKWHGYALLVICMLRFYDATVSQDMVYGILGLLERQRPPDFELPIRADYEQSPRDLYTLTAFYFIKHTASLFALSLIESPELRRRQDLPSWVLDFSSPQTTGVLSMQFIEGGPFTACGICVGSPESRKISGATLELEGAYFDEVTEVTTNGWEPKQALASLQLLEEALHIVGTTTTYSKPPIDLLAEVLLCGAETLDAPSGLLVLLGTNTGDGQASTSKDSSLFFRAWALTNVVMAADSGIPYDSVLEAMQTLEEQDLLSAGKSFSAEVQDIFDAIKDSQKHPDDPEPLQVINTVSLLNGIFIVEANKFCIFKKLFRTSRGYIGFGNSSMQVGDQVWMLCGGRTPFILGPALEEETYTLIGETYLSGCMEGEMITEELKARIGPVHLI</sequence>